<dbReference type="GO" id="GO:0006364">
    <property type="term" value="P:rRNA processing"/>
    <property type="evidence" value="ECO:0007669"/>
    <property type="project" value="TreeGrafter"/>
</dbReference>
<dbReference type="AlphaFoldDB" id="A0AAN9AMQ0"/>
<comment type="similarity">
    <text evidence="1">Belongs to the bystin family.</text>
</comment>
<evidence type="ECO:0000313" key="2">
    <source>
        <dbReference type="EMBL" id="KAK7089691.1"/>
    </source>
</evidence>
<dbReference type="GO" id="GO:0005730">
    <property type="term" value="C:nucleolus"/>
    <property type="evidence" value="ECO:0007669"/>
    <property type="project" value="TreeGrafter"/>
</dbReference>
<dbReference type="GO" id="GO:0030515">
    <property type="term" value="F:snoRNA binding"/>
    <property type="evidence" value="ECO:0007669"/>
    <property type="project" value="TreeGrafter"/>
</dbReference>
<name>A0AAN9AMQ0_9CAEN</name>
<dbReference type="InterPro" id="IPR007955">
    <property type="entry name" value="Bystin"/>
</dbReference>
<accession>A0AAN9AMQ0</accession>
<dbReference type="Pfam" id="PF05291">
    <property type="entry name" value="Bystin"/>
    <property type="match status" value="1"/>
</dbReference>
<dbReference type="PANTHER" id="PTHR12821:SF0">
    <property type="entry name" value="BYSTIN"/>
    <property type="match status" value="1"/>
</dbReference>
<dbReference type="GO" id="GO:0005737">
    <property type="term" value="C:cytoplasm"/>
    <property type="evidence" value="ECO:0007669"/>
    <property type="project" value="TreeGrafter"/>
</dbReference>
<dbReference type="GO" id="GO:0030688">
    <property type="term" value="C:preribosome, small subunit precursor"/>
    <property type="evidence" value="ECO:0007669"/>
    <property type="project" value="TreeGrafter"/>
</dbReference>
<comment type="caution">
    <text evidence="2">The sequence shown here is derived from an EMBL/GenBank/DDBJ whole genome shotgun (WGS) entry which is preliminary data.</text>
</comment>
<evidence type="ECO:0000256" key="1">
    <source>
        <dbReference type="ARBA" id="ARBA00007114"/>
    </source>
</evidence>
<dbReference type="Proteomes" id="UP001374579">
    <property type="component" value="Unassembled WGS sequence"/>
</dbReference>
<gene>
    <name evidence="2" type="ORF">V1264_024894</name>
</gene>
<organism evidence="2 3">
    <name type="scientific">Littorina saxatilis</name>
    <dbReference type="NCBI Taxonomy" id="31220"/>
    <lineage>
        <taxon>Eukaryota</taxon>
        <taxon>Metazoa</taxon>
        <taxon>Spiralia</taxon>
        <taxon>Lophotrochozoa</taxon>
        <taxon>Mollusca</taxon>
        <taxon>Gastropoda</taxon>
        <taxon>Caenogastropoda</taxon>
        <taxon>Littorinimorpha</taxon>
        <taxon>Littorinoidea</taxon>
        <taxon>Littorinidae</taxon>
        <taxon>Littorina</taxon>
    </lineage>
</organism>
<dbReference type="EMBL" id="JBAMIC010000804">
    <property type="protein sequence ID" value="KAK7089691.1"/>
    <property type="molecule type" value="Genomic_DNA"/>
</dbReference>
<evidence type="ECO:0008006" key="4">
    <source>
        <dbReference type="Google" id="ProtNLM"/>
    </source>
</evidence>
<protein>
    <recommendedName>
        <fullName evidence="4">Bystin</fullName>
    </recommendedName>
</protein>
<proteinExistence type="inferred from homology"/>
<evidence type="ECO:0000313" key="3">
    <source>
        <dbReference type="Proteomes" id="UP001374579"/>
    </source>
</evidence>
<dbReference type="PANTHER" id="PTHR12821">
    <property type="entry name" value="BYSTIN"/>
    <property type="match status" value="1"/>
</dbReference>
<keyword evidence="3" id="KW-1185">Reference proteome</keyword>
<sequence length="428" mass="48431">MPKNKKLRGDKVARAGPLAEQIVSIDSVKPSGRTKVRKRRTADDEFVESDLTKKILSQARMQQQELEEEYGVTTSQASLSARVTKQFKVGSASKDEDDGLEESLAAQEGMLGPVEVSAEDEKAFEAFMSKKGHRSLTETVKERLEEKRTEIETIMSDGPGSTHDISPEIVALLKKVGEILKKYRSGKLPKLFKRLPSFDKWEQCLFITQPDEWSAAAMYAATKIFASNLSAHLAQRFYSTILLPRIRDDIEHYKRLNFHLMMALKKSLFKPSAFFKGILLPLCESGDCTLREATIVSSVLREHSVPIQHAGAAIDRIATMDYNGANSIFLRTLLDKKYALAYCVIDSVDAHFVRFMNDSRQLPVLWHQSLLTFVQRYKCDLSEGQKELIYDLIKKHNHHEISLEVRRELENSPCRSDADEGSSDAVMK</sequence>
<reference evidence="2 3" key="1">
    <citation type="submission" date="2024-02" db="EMBL/GenBank/DDBJ databases">
        <title>Chromosome-scale genome assembly of the rough periwinkle Littorina saxatilis.</title>
        <authorList>
            <person name="De Jode A."/>
            <person name="Faria R."/>
            <person name="Formenti G."/>
            <person name="Sims Y."/>
            <person name="Smith T.P."/>
            <person name="Tracey A."/>
            <person name="Wood J.M.D."/>
            <person name="Zagrodzka Z.B."/>
            <person name="Johannesson K."/>
            <person name="Butlin R.K."/>
            <person name="Leder E.H."/>
        </authorList>
    </citation>
    <scope>NUCLEOTIDE SEQUENCE [LARGE SCALE GENOMIC DNA]</scope>
    <source>
        <strain evidence="2">Snail1</strain>
        <tissue evidence="2">Muscle</tissue>
    </source>
</reference>